<evidence type="ECO:0000313" key="11">
    <source>
        <dbReference type="EMBL" id="AFY92094.1"/>
    </source>
</evidence>
<dbReference type="Proteomes" id="UP000010366">
    <property type="component" value="Chromosome"/>
</dbReference>
<evidence type="ECO:0000313" key="12">
    <source>
        <dbReference type="Proteomes" id="UP000010366"/>
    </source>
</evidence>
<reference evidence="11 12" key="1">
    <citation type="submission" date="2012-05" db="EMBL/GenBank/DDBJ databases">
        <title>Finished chromosome of genome of Chamaesiphon sp. PCC 6605.</title>
        <authorList>
            <consortium name="US DOE Joint Genome Institute"/>
            <person name="Gugger M."/>
            <person name="Coursin T."/>
            <person name="Rippka R."/>
            <person name="Tandeau De Marsac N."/>
            <person name="Huntemann M."/>
            <person name="Wei C.-L."/>
            <person name="Han J."/>
            <person name="Detter J.C."/>
            <person name="Han C."/>
            <person name="Tapia R."/>
            <person name="Chen A."/>
            <person name="Kyrpides N."/>
            <person name="Mavromatis K."/>
            <person name="Markowitz V."/>
            <person name="Szeto E."/>
            <person name="Ivanova N."/>
            <person name="Pagani I."/>
            <person name="Pati A."/>
            <person name="Goodwin L."/>
            <person name="Nordberg H.P."/>
            <person name="Cantor M.N."/>
            <person name="Hua S.X."/>
            <person name="Woyke T."/>
            <person name="Kerfeld C.A."/>
        </authorList>
    </citation>
    <scope>NUCLEOTIDE SEQUENCE [LARGE SCALE GENOMIC DNA]</scope>
    <source>
        <strain evidence="12">ATCC 27169 / PCC 6605</strain>
    </source>
</reference>
<dbReference type="PANTHER" id="PTHR24363">
    <property type="entry name" value="SERINE/THREONINE PROTEIN KINASE"/>
    <property type="match status" value="1"/>
</dbReference>
<dbReference type="EC" id="2.7.11.1" evidence="1"/>
<dbReference type="InterPro" id="IPR011009">
    <property type="entry name" value="Kinase-like_dom_sf"/>
</dbReference>
<keyword evidence="3" id="KW-0808">Transferase</keyword>
<organism evidence="11 12">
    <name type="scientific">Chamaesiphon minutus (strain ATCC 27169 / PCC 6605)</name>
    <dbReference type="NCBI Taxonomy" id="1173020"/>
    <lineage>
        <taxon>Bacteria</taxon>
        <taxon>Bacillati</taxon>
        <taxon>Cyanobacteriota</taxon>
        <taxon>Cyanophyceae</taxon>
        <taxon>Gomontiellales</taxon>
        <taxon>Chamaesiphonaceae</taxon>
        <taxon>Chamaesiphon</taxon>
    </lineage>
</organism>
<feature type="domain" description="Protein kinase" evidence="10">
    <location>
        <begin position="10"/>
        <end position="269"/>
    </location>
</feature>
<dbReference type="GO" id="GO:0005524">
    <property type="term" value="F:ATP binding"/>
    <property type="evidence" value="ECO:0007669"/>
    <property type="project" value="UniProtKB-UniRule"/>
</dbReference>
<evidence type="ECO:0000256" key="4">
    <source>
        <dbReference type="ARBA" id="ARBA00022741"/>
    </source>
</evidence>
<dbReference type="SMART" id="SM00220">
    <property type="entry name" value="S_TKc"/>
    <property type="match status" value="1"/>
</dbReference>
<dbReference type="SUPFAM" id="SSF56112">
    <property type="entry name" value="Protein kinase-like (PK-like)"/>
    <property type="match status" value="1"/>
</dbReference>
<keyword evidence="4 9" id="KW-0547">Nucleotide-binding</keyword>
<dbReference type="HOGENOM" id="CLU_000288_135_5_3"/>
<dbReference type="AlphaFoldDB" id="K9UD03"/>
<evidence type="ECO:0000256" key="2">
    <source>
        <dbReference type="ARBA" id="ARBA00022527"/>
    </source>
</evidence>
<keyword evidence="2 11" id="KW-0723">Serine/threonine-protein kinase</keyword>
<evidence type="ECO:0000256" key="7">
    <source>
        <dbReference type="ARBA" id="ARBA00047899"/>
    </source>
</evidence>
<dbReference type="KEGG" id="cmp:Cha6605_0833"/>
<dbReference type="Gene3D" id="3.40.1000.10">
    <property type="entry name" value="Mog1/PsbP, alpha/beta/alpha sandwich"/>
    <property type="match status" value="1"/>
</dbReference>
<accession>K9UD03</accession>
<dbReference type="PANTHER" id="PTHR24363:SF0">
    <property type="entry name" value="SERINE_THREONINE KINASE LIKE DOMAIN CONTAINING 1"/>
    <property type="match status" value="1"/>
</dbReference>
<dbReference type="InterPro" id="IPR017441">
    <property type="entry name" value="Protein_kinase_ATP_BS"/>
</dbReference>
<dbReference type="eggNOG" id="COG0515">
    <property type="taxonomic scope" value="Bacteria"/>
</dbReference>
<evidence type="ECO:0000256" key="3">
    <source>
        <dbReference type="ARBA" id="ARBA00022679"/>
    </source>
</evidence>
<dbReference type="Gene3D" id="1.10.510.10">
    <property type="entry name" value="Transferase(Phosphotransferase) domain 1"/>
    <property type="match status" value="1"/>
</dbReference>
<comment type="catalytic activity">
    <reaction evidence="8">
        <text>L-seryl-[protein] + ATP = O-phospho-L-seryl-[protein] + ADP + H(+)</text>
        <dbReference type="Rhea" id="RHEA:17989"/>
        <dbReference type="Rhea" id="RHEA-COMP:9863"/>
        <dbReference type="Rhea" id="RHEA-COMP:11604"/>
        <dbReference type="ChEBI" id="CHEBI:15378"/>
        <dbReference type="ChEBI" id="CHEBI:29999"/>
        <dbReference type="ChEBI" id="CHEBI:30616"/>
        <dbReference type="ChEBI" id="CHEBI:83421"/>
        <dbReference type="ChEBI" id="CHEBI:456216"/>
        <dbReference type="EC" id="2.7.11.1"/>
    </reaction>
</comment>
<proteinExistence type="predicted"/>
<protein>
    <recommendedName>
        <fullName evidence="1">non-specific serine/threonine protein kinase</fullName>
        <ecNumber evidence="1">2.7.11.1</ecNumber>
    </recommendedName>
</protein>
<gene>
    <name evidence="11" type="ORF">Cha6605_0833</name>
</gene>
<dbReference type="GO" id="GO:0019898">
    <property type="term" value="C:extrinsic component of membrane"/>
    <property type="evidence" value="ECO:0007669"/>
    <property type="project" value="InterPro"/>
</dbReference>
<evidence type="ECO:0000256" key="5">
    <source>
        <dbReference type="ARBA" id="ARBA00022777"/>
    </source>
</evidence>
<dbReference type="Gene3D" id="3.30.200.20">
    <property type="entry name" value="Phosphorylase Kinase, domain 1"/>
    <property type="match status" value="1"/>
</dbReference>
<keyword evidence="6 9" id="KW-0067">ATP-binding</keyword>
<dbReference type="GO" id="GO:0004674">
    <property type="term" value="F:protein serine/threonine kinase activity"/>
    <property type="evidence" value="ECO:0007669"/>
    <property type="project" value="UniProtKB-KW"/>
</dbReference>
<keyword evidence="5 11" id="KW-0418">Kinase</keyword>
<dbReference type="GO" id="GO:0009654">
    <property type="term" value="C:photosystem II oxygen evolving complex"/>
    <property type="evidence" value="ECO:0007669"/>
    <property type="project" value="InterPro"/>
</dbReference>
<evidence type="ECO:0000256" key="1">
    <source>
        <dbReference type="ARBA" id="ARBA00012513"/>
    </source>
</evidence>
<evidence type="ECO:0000256" key="6">
    <source>
        <dbReference type="ARBA" id="ARBA00022840"/>
    </source>
</evidence>
<dbReference type="Pfam" id="PF00069">
    <property type="entry name" value="Pkinase"/>
    <property type="match status" value="1"/>
</dbReference>
<name>K9UD03_CHAP6</name>
<comment type="catalytic activity">
    <reaction evidence="7">
        <text>L-threonyl-[protein] + ATP = O-phospho-L-threonyl-[protein] + ADP + H(+)</text>
        <dbReference type="Rhea" id="RHEA:46608"/>
        <dbReference type="Rhea" id="RHEA-COMP:11060"/>
        <dbReference type="Rhea" id="RHEA-COMP:11605"/>
        <dbReference type="ChEBI" id="CHEBI:15378"/>
        <dbReference type="ChEBI" id="CHEBI:30013"/>
        <dbReference type="ChEBI" id="CHEBI:30616"/>
        <dbReference type="ChEBI" id="CHEBI:61977"/>
        <dbReference type="ChEBI" id="CHEBI:456216"/>
        <dbReference type="EC" id="2.7.11.1"/>
    </reaction>
</comment>
<dbReference type="Pfam" id="PF01789">
    <property type="entry name" value="PsbP"/>
    <property type="match status" value="1"/>
</dbReference>
<dbReference type="InterPro" id="IPR000719">
    <property type="entry name" value="Prot_kinase_dom"/>
</dbReference>
<keyword evidence="12" id="KW-1185">Reference proteome</keyword>
<evidence type="ECO:0000256" key="9">
    <source>
        <dbReference type="PROSITE-ProRule" id="PRU10141"/>
    </source>
</evidence>
<evidence type="ECO:0000256" key="8">
    <source>
        <dbReference type="ARBA" id="ARBA00048679"/>
    </source>
</evidence>
<dbReference type="PROSITE" id="PS00107">
    <property type="entry name" value="PROTEIN_KINASE_ATP"/>
    <property type="match status" value="1"/>
</dbReference>
<dbReference type="GO" id="GO:0005509">
    <property type="term" value="F:calcium ion binding"/>
    <property type="evidence" value="ECO:0007669"/>
    <property type="project" value="InterPro"/>
</dbReference>
<sequence>MLGTILRSHYKIVKVLGIGQSGTTYLATDIDLVESPLYVVKKIEFIDNGGMLPTIAEKLFERQGSIAHNIGQHPQEPSLVARFEEGGNRYLIREYIEGERLDRELTPGSTWSQTQVFDFLMDLVEVLCLLHSFKYIHRDINPHNIIRRQDNSGFSLIGFSSVKDLGNTWPNLPSEDTRNLNDPSYVSYEQEQNMPQLNSDLYAVGAIAIQALTGKFPLEKDAYTYELKWRDRVNIDGKLVEIINRMVRPDYRNRYSSPLEALEALKAFALSQIPPSRSHQLKTPVIFGSAVCALLVGFGVVKLLSASANKTPVLTPPASIASSPIATQLDGITWKSYIDKAANIQIKYPANWQQKDIKNIVTGEQVMFVSPQDNNAGNKFRENISIRVENLTNPQTTLANYTQSTIAEIKRYYQDAKIVESSPILLAKRSANLVVFTGRDENSQLVKNLEVLTIDRGKAYILTYKARPDRYYQYLGTVMNALDSFELE</sequence>
<dbReference type="InterPro" id="IPR002683">
    <property type="entry name" value="PsbP_C"/>
</dbReference>
<dbReference type="PROSITE" id="PS50011">
    <property type="entry name" value="PROTEIN_KINASE_DOM"/>
    <property type="match status" value="1"/>
</dbReference>
<feature type="binding site" evidence="9">
    <location>
        <position position="42"/>
    </location>
    <ligand>
        <name>ATP</name>
        <dbReference type="ChEBI" id="CHEBI:30616"/>
    </ligand>
</feature>
<dbReference type="GO" id="GO:0015979">
    <property type="term" value="P:photosynthesis"/>
    <property type="evidence" value="ECO:0007669"/>
    <property type="project" value="InterPro"/>
</dbReference>
<dbReference type="STRING" id="1173020.Cha6605_0833"/>
<evidence type="ECO:0000259" key="10">
    <source>
        <dbReference type="PROSITE" id="PS50011"/>
    </source>
</evidence>
<dbReference type="EMBL" id="CP003600">
    <property type="protein sequence ID" value="AFY92094.1"/>
    <property type="molecule type" value="Genomic_DNA"/>
</dbReference>